<proteinExistence type="predicted"/>
<organism evidence="1 2">
    <name type="scientific">Holospora obtusa F1</name>
    <dbReference type="NCBI Taxonomy" id="1399147"/>
    <lineage>
        <taxon>Bacteria</taxon>
        <taxon>Pseudomonadati</taxon>
        <taxon>Pseudomonadota</taxon>
        <taxon>Alphaproteobacteria</taxon>
        <taxon>Holosporales</taxon>
        <taxon>Holosporaceae</taxon>
        <taxon>Holospora</taxon>
    </lineage>
</organism>
<evidence type="ECO:0000313" key="2">
    <source>
        <dbReference type="Proteomes" id="UP000019112"/>
    </source>
</evidence>
<protein>
    <submittedName>
        <fullName evidence="1">Uncharacterized protein</fullName>
    </submittedName>
</protein>
<dbReference type="AlphaFoldDB" id="W6TDC7"/>
<evidence type="ECO:0000313" key="1">
    <source>
        <dbReference type="EMBL" id="ETZ07008.1"/>
    </source>
</evidence>
<keyword evidence="2" id="KW-1185">Reference proteome</keyword>
<gene>
    <name evidence="1" type="ORF">P618_200811</name>
</gene>
<comment type="caution">
    <text evidence="1">The sequence shown here is derived from an EMBL/GenBank/DDBJ whole genome shotgun (WGS) entry which is preliminary data.</text>
</comment>
<accession>W6TDC7</accession>
<name>W6TDC7_HOLOB</name>
<reference evidence="1 2" key="1">
    <citation type="journal article" date="2014" name="FEMS Microbiol. Lett.">
        <title>Draft genome sequences of three Holospora species (Holospora obtusa, Holospora undulata, and Holospora elegans), endonuclear symbiotic bacteria of the ciliate Paramecium caudatum.</title>
        <authorList>
            <person name="Dohra H."/>
            <person name="Tanaka K."/>
            <person name="Suzuki T."/>
            <person name="Fujishima M."/>
            <person name="Suzuki H."/>
        </authorList>
    </citation>
    <scope>NUCLEOTIDE SEQUENCE [LARGE SCALE GENOMIC DNA]</scope>
    <source>
        <strain evidence="1 2">F1</strain>
    </source>
</reference>
<sequence length="122" mass="13737">MGRIPWRDLFGKSLLILKPSTPVLPVGEKKAYGKKFLKSLLQDDDHACAMIDATIVWAQAPKKKAYSSHWTLLFGFLAPKFMHCVMPHGNLVSFTLHKIRAMIERGGIQCLPIKSCDSDERV</sequence>
<dbReference type="EMBL" id="AWTR02000071">
    <property type="protein sequence ID" value="ETZ07008.1"/>
    <property type="molecule type" value="Genomic_DNA"/>
</dbReference>
<dbReference type="Proteomes" id="UP000019112">
    <property type="component" value="Unassembled WGS sequence"/>
</dbReference>